<dbReference type="EC" id="3.6.4.6" evidence="4"/>
<dbReference type="InterPro" id="IPR003959">
    <property type="entry name" value="ATPase_AAA_core"/>
</dbReference>
<keyword evidence="4" id="KW-0460">Magnesium</keyword>
<dbReference type="Gene3D" id="3.40.50.300">
    <property type="entry name" value="P-loop containing nucleotide triphosphate hydrolases"/>
    <property type="match status" value="1"/>
</dbReference>
<keyword evidence="2 4" id="KW-0547">Nucleotide-binding</keyword>
<feature type="compositionally biased region" description="Pro residues" evidence="5">
    <location>
        <begin position="248"/>
        <end position="268"/>
    </location>
</feature>
<comment type="subcellular location">
    <subcellularLocation>
        <location evidence="4">Cytoplasm</location>
    </subcellularLocation>
</comment>
<protein>
    <recommendedName>
        <fullName evidence="4">Vesicle-fusing ATPase</fullName>
        <ecNumber evidence="4">3.6.4.6</ecNumber>
    </recommendedName>
</protein>
<proteinExistence type="inferred from homology"/>
<keyword evidence="4" id="KW-0813">Transport</keyword>
<sequence length="268" mass="30175">MLGQSEQNIRDLFEEARQDQQKFGANSALHISVFDEIDAVCKNRAQINSVRDNVHDNVTAQLLAEIDGMIYLDNILLISTTNILEAIDPVLLRQGRIEKAIKVELPNAAARSAIFDIYTQALILNAALHQDVDINNIIRRTEGMTAAHVEQIGRLAVHAVMRRDILRRDKFDITEEQTEALEAAIASARSVSCNNHKILLRYCNQRIFIYSMPVSHCNRSSNKYLIHEFSSLDNIEPGLFDNQRPPRSRPSPQPSRPPPPPPGLAKIN</sequence>
<evidence type="ECO:0000256" key="4">
    <source>
        <dbReference type="RuleBase" id="RU367045"/>
    </source>
</evidence>
<evidence type="ECO:0000256" key="1">
    <source>
        <dbReference type="ARBA" id="ARBA00006914"/>
    </source>
</evidence>
<dbReference type="GO" id="GO:0046872">
    <property type="term" value="F:metal ion binding"/>
    <property type="evidence" value="ECO:0007669"/>
    <property type="project" value="UniProtKB-UniRule"/>
</dbReference>
<dbReference type="InterPro" id="IPR039812">
    <property type="entry name" value="Vesicle-fus_ATPase"/>
</dbReference>
<gene>
    <name evidence="7" type="ORF">WKI299_LOCUS28830</name>
</gene>
<comment type="catalytic activity">
    <reaction evidence="4">
        <text>ATP + H2O = ADP + phosphate + H(+)</text>
        <dbReference type="Rhea" id="RHEA:13065"/>
        <dbReference type="ChEBI" id="CHEBI:15377"/>
        <dbReference type="ChEBI" id="CHEBI:15378"/>
        <dbReference type="ChEBI" id="CHEBI:30616"/>
        <dbReference type="ChEBI" id="CHEBI:43474"/>
        <dbReference type="ChEBI" id="CHEBI:456216"/>
        <dbReference type="EC" id="3.6.4.6"/>
    </reaction>
</comment>
<dbReference type="AlphaFoldDB" id="A0A816XBN7"/>
<organism evidence="7 8">
    <name type="scientific">Rotaria magnacalcarata</name>
    <dbReference type="NCBI Taxonomy" id="392030"/>
    <lineage>
        <taxon>Eukaryota</taxon>
        <taxon>Metazoa</taxon>
        <taxon>Spiralia</taxon>
        <taxon>Gnathifera</taxon>
        <taxon>Rotifera</taxon>
        <taxon>Eurotatoria</taxon>
        <taxon>Bdelloidea</taxon>
        <taxon>Philodinida</taxon>
        <taxon>Philodinidae</taxon>
        <taxon>Rotaria</taxon>
    </lineage>
</organism>
<keyword evidence="4" id="KW-0931">ER-Golgi transport</keyword>
<dbReference type="Proteomes" id="UP000663856">
    <property type="component" value="Unassembled WGS sequence"/>
</dbReference>
<dbReference type="Pfam" id="PF00004">
    <property type="entry name" value="AAA"/>
    <property type="match status" value="1"/>
</dbReference>
<evidence type="ECO:0000313" key="7">
    <source>
        <dbReference type="EMBL" id="CAF2143572.1"/>
    </source>
</evidence>
<evidence type="ECO:0000259" key="6">
    <source>
        <dbReference type="Pfam" id="PF00004"/>
    </source>
</evidence>
<comment type="caution">
    <text evidence="7">The sequence shown here is derived from an EMBL/GenBank/DDBJ whole genome shotgun (WGS) entry which is preliminary data.</text>
</comment>
<evidence type="ECO:0000313" key="8">
    <source>
        <dbReference type="Proteomes" id="UP000663856"/>
    </source>
</evidence>
<dbReference type="PANTHER" id="PTHR23078:SF3">
    <property type="entry name" value="VESICLE-FUSING ATPASE"/>
    <property type="match status" value="1"/>
</dbReference>
<feature type="domain" description="ATPase AAA-type core" evidence="6">
    <location>
        <begin position="2"/>
        <end position="104"/>
    </location>
</feature>
<evidence type="ECO:0000256" key="2">
    <source>
        <dbReference type="ARBA" id="ARBA00022741"/>
    </source>
</evidence>
<dbReference type="PANTHER" id="PTHR23078">
    <property type="entry name" value="VESICULAR-FUSION PROTEIN NSF"/>
    <property type="match status" value="1"/>
</dbReference>
<keyword evidence="3 4" id="KW-0067">ATP-binding</keyword>
<dbReference type="Gene3D" id="1.10.8.60">
    <property type="match status" value="1"/>
</dbReference>
<evidence type="ECO:0000256" key="5">
    <source>
        <dbReference type="SAM" id="MobiDB-lite"/>
    </source>
</evidence>
<dbReference type="EMBL" id="CAJNRF010012729">
    <property type="protein sequence ID" value="CAF2143572.1"/>
    <property type="molecule type" value="Genomic_DNA"/>
</dbReference>
<dbReference type="GO" id="GO:0005795">
    <property type="term" value="C:Golgi stack"/>
    <property type="evidence" value="ECO:0007669"/>
    <property type="project" value="TreeGrafter"/>
</dbReference>
<keyword evidence="4" id="KW-0479">Metal-binding</keyword>
<reference evidence="7" key="1">
    <citation type="submission" date="2021-02" db="EMBL/GenBank/DDBJ databases">
        <authorList>
            <person name="Nowell W R."/>
        </authorList>
    </citation>
    <scope>NUCLEOTIDE SEQUENCE</scope>
</reference>
<comment type="similarity">
    <text evidence="1 4">Belongs to the AAA ATPase family.</text>
</comment>
<keyword evidence="4" id="KW-0653">Protein transport</keyword>
<dbReference type="GO" id="GO:0043001">
    <property type="term" value="P:Golgi to plasma membrane protein transport"/>
    <property type="evidence" value="ECO:0007669"/>
    <property type="project" value="TreeGrafter"/>
</dbReference>
<dbReference type="GO" id="GO:0035494">
    <property type="term" value="P:SNARE complex disassembly"/>
    <property type="evidence" value="ECO:0007669"/>
    <property type="project" value="InterPro"/>
</dbReference>
<keyword evidence="4" id="KW-0963">Cytoplasm</keyword>
<dbReference type="InterPro" id="IPR027417">
    <property type="entry name" value="P-loop_NTPase"/>
</dbReference>
<dbReference type="GO" id="GO:0016887">
    <property type="term" value="F:ATP hydrolysis activity"/>
    <property type="evidence" value="ECO:0007669"/>
    <property type="project" value="InterPro"/>
</dbReference>
<dbReference type="GO" id="GO:0005524">
    <property type="term" value="F:ATP binding"/>
    <property type="evidence" value="ECO:0007669"/>
    <property type="project" value="UniProtKB-UniRule"/>
</dbReference>
<dbReference type="SUPFAM" id="SSF52540">
    <property type="entry name" value="P-loop containing nucleoside triphosphate hydrolases"/>
    <property type="match status" value="1"/>
</dbReference>
<name>A0A816XBN7_9BILA</name>
<accession>A0A816XBN7</accession>
<feature type="region of interest" description="Disordered" evidence="5">
    <location>
        <begin position="237"/>
        <end position="268"/>
    </location>
</feature>
<comment type="function">
    <text evidence="4">Required for vesicle-mediated transport. Catalyzes the fusion of transport vesicles within the Golgi cisternae. Is also required for transport from the endoplasmic reticulum to the Golgi stack. Seems to function as a fusion protein required for the delivery of cargo proteins to all compartments of the Golgi stack independent of vesicle origin.</text>
</comment>
<evidence type="ECO:0000256" key="3">
    <source>
        <dbReference type="ARBA" id="ARBA00022840"/>
    </source>
</evidence>
<keyword evidence="4" id="KW-0378">Hydrolase</keyword>
<comment type="cofactor">
    <cofactor evidence="4">
        <name>Mg(2+)</name>
        <dbReference type="ChEBI" id="CHEBI:18420"/>
    </cofactor>
    <text evidence="4">Binds 1 Mg(2+) ion per subunit.</text>
</comment>
<dbReference type="GO" id="GO:0006891">
    <property type="term" value="P:intra-Golgi vesicle-mediated transport"/>
    <property type="evidence" value="ECO:0007669"/>
    <property type="project" value="TreeGrafter"/>
</dbReference>